<keyword evidence="3" id="KW-1185">Reference proteome</keyword>
<dbReference type="Proteomes" id="UP000067422">
    <property type="component" value="Chromosome 2"/>
</dbReference>
<evidence type="ECO:0000313" key="3">
    <source>
        <dbReference type="Proteomes" id="UP000067422"/>
    </source>
</evidence>
<keyword evidence="1" id="KW-0732">Signal</keyword>
<accession>A0ABN4L804</accession>
<dbReference type="RefSeq" id="WP_061066529.1">
    <property type="nucleotide sequence ID" value="NZ_CP014039.2"/>
</dbReference>
<feature type="chain" id="PRO_5046339607" evidence="1">
    <location>
        <begin position="27"/>
        <end position="282"/>
    </location>
</feature>
<feature type="signal peptide" evidence="1">
    <location>
        <begin position="1"/>
        <end position="26"/>
    </location>
</feature>
<gene>
    <name evidence="2" type="ORF">AL538_25575</name>
</gene>
<organism evidence="2 3">
    <name type="scientific">Vibrio harveyi</name>
    <name type="common">Beneckea harveyi</name>
    <dbReference type="NCBI Taxonomy" id="669"/>
    <lineage>
        <taxon>Bacteria</taxon>
        <taxon>Pseudomonadati</taxon>
        <taxon>Pseudomonadota</taxon>
        <taxon>Gammaproteobacteria</taxon>
        <taxon>Vibrionales</taxon>
        <taxon>Vibrionaceae</taxon>
        <taxon>Vibrio</taxon>
    </lineage>
</organism>
<protein>
    <submittedName>
        <fullName evidence="2">Uncharacterized protein</fullName>
    </submittedName>
</protein>
<evidence type="ECO:0000256" key="1">
    <source>
        <dbReference type="SAM" id="SignalP"/>
    </source>
</evidence>
<sequence length="282" mass="32489">MNLFIKTKLAVSCSCASLLFSPLLYAMSDNNTLTDIEARSLLQATNEDSPRFIELLFVSVNEKFKHDNLELERAVASQQNRLSSRMNNAASALPYQVDHDMKRDVCVITFDKSKAMDARKLDVTLRHELGHCYQNYLIDSKKGYGKLVGIDAPTLLSPKSGSYRSLWNRYNQEAFAELTTATLEYKKNRNFDWLESRLESYEFKYNLPEYSFAEPLLNNYKEYITSKITVSPTYFDNTSTFEAIDDVYKEYFLRNALSKAAFDRQCLDRKAEMQGKASVKCD</sequence>
<dbReference type="EMBL" id="CP014039">
    <property type="protein sequence ID" value="AMG01030.1"/>
    <property type="molecule type" value="Genomic_DNA"/>
</dbReference>
<evidence type="ECO:0000313" key="2">
    <source>
        <dbReference type="EMBL" id="AMG01030.1"/>
    </source>
</evidence>
<reference evidence="2" key="1">
    <citation type="submission" date="2018-01" db="EMBL/GenBank/DDBJ databases">
        <title>FDA dAtabase for Regulatory Grade micrObial Sequences (FDA-ARGOS): Supporting development and validation of Infectious Disease Dx tests.</title>
        <authorList>
            <person name="Hoffmann M."/>
            <person name="Allard M."/>
            <person name="Evans P."/>
            <person name="Brown E."/>
            <person name="Tallon L."/>
            <person name="Sadzewicz L."/>
            <person name="Sengamalay N."/>
            <person name="Ott S."/>
            <person name="Godinez A."/>
            <person name="Nagaraj S."/>
            <person name="Vyas G."/>
            <person name="Aluvathingal J."/>
            <person name="Nadendla S."/>
            <person name="Geyer C."/>
            <person name="Sichtig H."/>
        </authorList>
    </citation>
    <scope>NUCLEOTIDE SEQUENCE</scope>
    <source>
        <strain evidence="2">FDAARGOS_107</strain>
    </source>
</reference>
<proteinExistence type="predicted"/>
<name>A0ABN4L804_VIBHA</name>